<sequence length="127" mass="14735">MEYTLKEEIQDKFLQISESISIIEERCKNIQNVDDFLLSPWGMTILDACIMRIQVIGETIKAVDDKTQKNFLKDYPQIPWAKVIGLRNIISHEYANIDYEIIWVVIQKVTILFSATTILSAVFQPIK</sequence>
<dbReference type="RefSeq" id="WP_074560358.1">
    <property type="nucleotide sequence ID" value="NZ_FMYE01000086.1"/>
</dbReference>
<accession>A0A1G6GCR8</accession>
<dbReference type="GO" id="GO:0016787">
    <property type="term" value="F:hydrolase activity"/>
    <property type="evidence" value="ECO:0007669"/>
    <property type="project" value="UniProtKB-KW"/>
</dbReference>
<dbReference type="AlphaFoldDB" id="A0A1G6GCR8"/>
<dbReference type="Proteomes" id="UP000183670">
    <property type="component" value="Unassembled WGS sequence"/>
</dbReference>
<dbReference type="GO" id="GO:0110001">
    <property type="term" value="C:toxin-antitoxin complex"/>
    <property type="evidence" value="ECO:0007669"/>
    <property type="project" value="InterPro"/>
</dbReference>
<dbReference type="InterPro" id="IPR037038">
    <property type="entry name" value="HepT-like_sf"/>
</dbReference>
<dbReference type="Pfam" id="PF01934">
    <property type="entry name" value="HepT-like"/>
    <property type="match status" value="1"/>
</dbReference>
<evidence type="ECO:0000256" key="2">
    <source>
        <dbReference type="ARBA" id="ARBA00022649"/>
    </source>
</evidence>
<comment type="similarity">
    <text evidence="6">Belongs to the HepT RNase toxin family.</text>
</comment>
<keyword evidence="3" id="KW-0540">Nuclease</keyword>
<evidence type="ECO:0000313" key="8">
    <source>
        <dbReference type="EMBL" id="SDB79545.1"/>
    </source>
</evidence>
<evidence type="ECO:0000256" key="5">
    <source>
        <dbReference type="ARBA" id="ARBA00022801"/>
    </source>
</evidence>
<gene>
    <name evidence="8" type="ORF">SAMN05192581_108614</name>
</gene>
<reference evidence="8 9" key="1">
    <citation type="submission" date="2016-10" db="EMBL/GenBank/DDBJ databases">
        <authorList>
            <person name="de Groot N.N."/>
        </authorList>
    </citation>
    <scope>NUCLEOTIDE SEQUENCE [LARGE SCALE GENOMIC DNA]</scope>
    <source>
        <strain evidence="8 9">NLAE-zl-C500</strain>
    </source>
</reference>
<keyword evidence="7" id="KW-0812">Transmembrane</keyword>
<dbReference type="PANTHER" id="PTHR34139">
    <property type="entry name" value="UPF0331 PROTEIN MJ0127"/>
    <property type="match status" value="1"/>
</dbReference>
<evidence type="ECO:0000256" key="4">
    <source>
        <dbReference type="ARBA" id="ARBA00022741"/>
    </source>
</evidence>
<keyword evidence="7" id="KW-0472">Membrane</keyword>
<dbReference type="PANTHER" id="PTHR34139:SF1">
    <property type="entry name" value="RNASE MJ1380-RELATED"/>
    <property type="match status" value="1"/>
</dbReference>
<keyword evidence="5" id="KW-0378">Hydrolase</keyword>
<feature type="transmembrane region" description="Helical" evidence="7">
    <location>
        <begin position="101"/>
        <end position="123"/>
    </location>
</feature>
<name>A0A1G6GCR8_BACOV</name>
<evidence type="ECO:0000256" key="7">
    <source>
        <dbReference type="SAM" id="Phobius"/>
    </source>
</evidence>
<organism evidence="8 9">
    <name type="scientific">Bacteroides ovatus</name>
    <dbReference type="NCBI Taxonomy" id="28116"/>
    <lineage>
        <taxon>Bacteria</taxon>
        <taxon>Pseudomonadati</taxon>
        <taxon>Bacteroidota</taxon>
        <taxon>Bacteroidia</taxon>
        <taxon>Bacteroidales</taxon>
        <taxon>Bacteroidaceae</taxon>
        <taxon>Bacteroides</taxon>
    </lineage>
</organism>
<dbReference type="GO" id="GO:0000166">
    <property type="term" value="F:nucleotide binding"/>
    <property type="evidence" value="ECO:0007669"/>
    <property type="project" value="UniProtKB-KW"/>
</dbReference>
<protein>
    <submittedName>
        <fullName evidence="8">Uncharacterized conserved protein, contains HEPN domain</fullName>
    </submittedName>
</protein>
<dbReference type="EMBL" id="FMYE01000086">
    <property type="protein sequence ID" value="SDB79545.1"/>
    <property type="molecule type" value="Genomic_DNA"/>
</dbReference>
<dbReference type="GO" id="GO:0004540">
    <property type="term" value="F:RNA nuclease activity"/>
    <property type="evidence" value="ECO:0007669"/>
    <property type="project" value="InterPro"/>
</dbReference>
<keyword evidence="1" id="KW-0597">Phosphoprotein</keyword>
<evidence type="ECO:0000256" key="1">
    <source>
        <dbReference type="ARBA" id="ARBA00022553"/>
    </source>
</evidence>
<keyword evidence="7" id="KW-1133">Transmembrane helix</keyword>
<dbReference type="InterPro" id="IPR051813">
    <property type="entry name" value="HepT_RNase_toxin"/>
</dbReference>
<keyword evidence="2" id="KW-1277">Toxin-antitoxin system</keyword>
<dbReference type="InterPro" id="IPR008201">
    <property type="entry name" value="HepT-like"/>
</dbReference>
<evidence type="ECO:0000256" key="6">
    <source>
        <dbReference type="ARBA" id="ARBA00024207"/>
    </source>
</evidence>
<evidence type="ECO:0000313" key="9">
    <source>
        <dbReference type="Proteomes" id="UP000183670"/>
    </source>
</evidence>
<keyword evidence="4" id="KW-0547">Nucleotide-binding</keyword>
<evidence type="ECO:0000256" key="3">
    <source>
        <dbReference type="ARBA" id="ARBA00022722"/>
    </source>
</evidence>
<proteinExistence type="inferred from homology"/>
<dbReference type="Gene3D" id="1.20.120.580">
    <property type="entry name" value="bsu32300-like"/>
    <property type="match status" value="1"/>
</dbReference>